<dbReference type="CDD" id="cd16914">
    <property type="entry name" value="EcfT"/>
    <property type="match status" value="1"/>
</dbReference>
<evidence type="ECO:0000313" key="6">
    <source>
        <dbReference type="EMBL" id="VYT86261.1"/>
    </source>
</evidence>
<keyword evidence="3 5" id="KW-1133">Transmembrane helix</keyword>
<gene>
    <name evidence="6" type="primary">ecfT_3</name>
    <name evidence="6" type="ORF">ELLFYP34_02103</name>
</gene>
<name>A0A6N3A3C3_EUBLI</name>
<keyword evidence="4 5" id="KW-0472">Membrane</keyword>
<feature type="transmembrane region" description="Helical" evidence="5">
    <location>
        <begin position="96"/>
        <end position="113"/>
    </location>
</feature>
<sequence>MEDSFSGYHPVINFGYFVVVLVFSMFMLHPVFLAVSLFSAFVYSGILKGWPKALKSALLYLPVIIIVMLMNPLFNHYGVTILFYLYNGNPVTLESIVYGIFMGVTLITVFIWFSCYSKVMTSDKFIFLFGRVIPALSLILSMVLRFVPKFIAQIKVISNGQKCIGRDLSNGSIIQRARHGVTILSIMITWALENAIETADSMKARGYGLKGRTAFSIYRFDRRDTVASVVMLAVLACVVAGVYQGFAFAQYNPQIKISGLQPLSLGSLLTYVFYFIFCMMPVIIDGVAEFKWWWLKRQISEAEADMQNETEDRGIRVAQKIKEA</sequence>
<organism evidence="6">
    <name type="scientific">Eubacterium limosum</name>
    <dbReference type="NCBI Taxonomy" id="1736"/>
    <lineage>
        <taxon>Bacteria</taxon>
        <taxon>Bacillati</taxon>
        <taxon>Bacillota</taxon>
        <taxon>Clostridia</taxon>
        <taxon>Eubacteriales</taxon>
        <taxon>Eubacteriaceae</taxon>
        <taxon>Eubacterium</taxon>
    </lineage>
</organism>
<feature type="transmembrane region" description="Helical" evidence="5">
    <location>
        <begin position="268"/>
        <end position="288"/>
    </location>
</feature>
<dbReference type="InterPro" id="IPR003339">
    <property type="entry name" value="ABC/ECF_trnsptr_transmembrane"/>
</dbReference>
<keyword evidence="2 5" id="KW-0812">Transmembrane</keyword>
<dbReference type="Pfam" id="PF02361">
    <property type="entry name" value="CbiQ"/>
    <property type="match status" value="1"/>
</dbReference>
<comment type="subcellular location">
    <subcellularLocation>
        <location evidence="1">Membrane</location>
        <topology evidence="1">Multi-pass membrane protein</topology>
    </subcellularLocation>
</comment>
<dbReference type="AlphaFoldDB" id="A0A6N3A3C3"/>
<feature type="transmembrane region" description="Helical" evidence="5">
    <location>
        <begin position="58"/>
        <end position="84"/>
    </location>
</feature>
<evidence type="ECO:0000256" key="2">
    <source>
        <dbReference type="ARBA" id="ARBA00022692"/>
    </source>
</evidence>
<evidence type="ECO:0000256" key="5">
    <source>
        <dbReference type="SAM" id="Phobius"/>
    </source>
</evidence>
<protein>
    <submittedName>
        <fullName evidence="6">Energy-coupling factor transporter transmembrane protein EcfT</fullName>
    </submittedName>
</protein>
<dbReference type="EMBL" id="CACRTR010000003">
    <property type="protein sequence ID" value="VYT86261.1"/>
    <property type="molecule type" value="Genomic_DNA"/>
</dbReference>
<evidence type="ECO:0000256" key="3">
    <source>
        <dbReference type="ARBA" id="ARBA00022989"/>
    </source>
</evidence>
<feature type="transmembrane region" description="Helical" evidence="5">
    <location>
        <begin position="226"/>
        <end position="248"/>
    </location>
</feature>
<reference evidence="6" key="1">
    <citation type="submission" date="2019-11" db="EMBL/GenBank/DDBJ databases">
        <authorList>
            <person name="Feng L."/>
        </authorList>
    </citation>
    <scope>NUCLEOTIDE SEQUENCE</scope>
    <source>
        <strain evidence="6">ElimosumLFYP34</strain>
    </source>
</reference>
<accession>A0A6N3A3C3</accession>
<dbReference type="GO" id="GO:0005886">
    <property type="term" value="C:plasma membrane"/>
    <property type="evidence" value="ECO:0007669"/>
    <property type="project" value="UniProtKB-ARBA"/>
</dbReference>
<feature type="transmembrane region" description="Helical" evidence="5">
    <location>
        <begin position="14"/>
        <end position="46"/>
    </location>
</feature>
<evidence type="ECO:0000256" key="1">
    <source>
        <dbReference type="ARBA" id="ARBA00004141"/>
    </source>
</evidence>
<evidence type="ECO:0000256" key="4">
    <source>
        <dbReference type="ARBA" id="ARBA00023136"/>
    </source>
</evidence>
<feature type="transmembrane region" description="Helical" evidence="5">
    <location>
        <begin position="125"/>
        <end position="147"/>
    </location>
</feature>
<proteinExistence type="predicted"/>